<evidence type="ECO:0000259" key="2">
    <source>
        <dbReference type="PROSITE" id="PS50937"/>
    </source>
</evidence>
<proteinExistence type="predicted"/>
<dbReference type="CDD" id="cd01107">
    <property type="entry name" value="HTH_BmrR"/>
    <property type="match status" value="1"/>
</dbReference>
<dbReference type="AlphaFoldDB" id="A0A7W8A8P4"/>
<keyword evidence="4" id="KW-1185">Reference proteome</keyword>
<evidence type="ECO:0000313" key="4">
    <source>
        <dbReference type="Proteomes" id="UP000568380"/>
    </source>
</evidence>
<dbReference type="InterPro" id="IPR000551">
    <property type="entry name" value="MerR-type_HTH_dom"/>
</dbReference>
<dbReference type="GO" id="GO:0003677">
    <property type="term" value="F:DNA binding"/>
    <property type="evidence" value="ECO:0007669"/>
    <property type="project" value="UniProtKB-KW"/>
</dbReference>
<dbReference type="GO" id="GO:0003700">
    <property type="term" value="F:DNA-binding transcription factor activity"/>
    <property type="evidence" value="ECO:0007669"/>
    <property type="project" value="InterPro"/>
</dbReference>
<dbReference type="InterPro" id="IPR029442">
    <property type="entry name" value="GyrI-like"/>
</dbReference>
<dbReference type="InterPro" id="IPR011256">
    <property type="entry name" value="Reg_factor_effector_dom_sf"/>
</dbReference>
<evidence type="ECO:0000313" key="3">
    <source>
        <dbReference type="EMBL" id="MBB5081677.1"/>
    </source>
</evidence>
<dbReference type="InterPro" id="IPR009061">
    <property type="entry name" value="DNA-bd_dom_put_sf"/>
</dbReference>
<dbReference type="Gene3D" id="3.20.80.10">
    <property type="entry name" value="Regulatory factor, effector binding domain"/>
    <property type="match status" value="1"/>
</dbReference>
<feature type="domain" description="HTH merR-type" evidence="2">
    <location>
        <begin position="5"/>
        <end position="75"/>
    </location>
</feature>
<keyword evidence="1 3" id="KW-0238">DNA-binding</keyword>
<dbReference type="PROSITE" id="PS50937">
    <property type="entry name" value="HTH_MERR_2"/>
    <property type="match status" value="1"/>
</dbReference>
<dbReference type="Pfam" id="PF06445">
    <property type="entry name" value="GyrI-like"/>
    <property type="match status" value="1"/>
</dbReference>
<dbReference type="PANTHER" id="PTHR30204:SF97">
    <property type="entry name" value="MERR FAMILY REGULATORY PROTEIN"/>
    <property type="match status" value="1"/>
</dbReference>
<dbReference type="SUPFAM" id="SSF46955">
    <property type="entry name" value="Putative DNA-binding domain"/>
    <property type="match status" value="1"/>
</dbReference>
<dbReference type="InterPro" id="IPR047057">
    <property type="entry name" value="MerR_fam"/>
</dbReference>
<dbReference type="PANTHER" id="PTHR30204">
    <property type="entry name" value="REDOX-CYCLING DRUG-SENSING TRANSCRIPTIONAL ACTIVATOR SOXR"/>
    <property type="match status" value="1"/>
</dbReference>
<gene>
    <name evidence="3" type="ORF">HNR40_007172</name>
</gene>
<dbReference type="SMART" id="SM00871">
    <property type="entry name" value="AraC_E_bind"/>
    <property type="match status" value="1"/>
</dbReference>
<organism evidence="3 4">
    <name type="scientific">Nonomuraea endophytica</name>
    <dbReference type="NCBI Taxonomy" id="714136"/>
    <lineage>
        <taxon>Bacteria</taxon>
        <taxon>Bacillati</taxon>
        <taxon>Actinomycetota</taxon>
        <taxon>Actinomycetes</taxon>
        <taxon>Streptosporangiales</taxon>
        <taxon>Streptosporangiaceae</taxon>
        <taxon>Nonomuraea</taxon>
    </lineage>
</organism>
<dbReference type="RefSeq" id="WP_312896635.1">
    <property type="nucleotide sequence ID" value="NZ_JACHIN010000011.1"/>
</dbReference>
<dbReference type="Proteomes" id="UP000568380">
    <property type="component" value="Unassembled WGS sequence"/>
</dbReference>
<reference evidence="3 4" key="1">
    <citation type="submission" date="2020-08" db="EMBL/GenBank/DDBJ databases">
        <title>Genomic Encyclopedia of Type Strains, Phase IV (KMG-IV): sequencing the most valuable type-strain genomes for metagenomic binning, comparative biology and taxonomic classification.</title>
        <authorList>
            <person name="Goeker M."/>
        </authorList>
    </citation>
    <scope>NUCLEOTIDE SEQUENCE [LARGE SCALE GENOMIC DNA]</scope>
    <source>
        <strain evidence="3 4">DSM 45385</strain>
    </source>
</reference>
<protein>
    <submittedName>
        <fullName evidence="3">DNA-binding transcriptional MerR regulator</fullName>
    </submittedName>
</protein>
<comment type="caution">
    <text evidence="3">The sequence shown here is derived from an EMBL/GenBank/DDBJ whole genome shotgun (WGS) entry which is preliminary data.</text>
</comment>
<sequence length="266" mass="28739">MDADLMPIGQFARLSRLSIKQLRHYAELGLLPPAHVDPDTGYRYYHPAQARHALTIGLLRSLDVPLATVADVLTGATTALDHVRHDLEAELDRRRRTLASLERLITDGLPGAPVRLTTEPSRTVLLTREHAAGPNDIPRATSAAIARLLTAAPTQRPPELTALFPIDLDDHIDITATLALTPGEAPSPAPGLERALLPGGTFASATHTGPYDQISLTAHAVLAWCAERGHPLTGPIREVYISDPATTPPDRLLTHLMIPIDPEEHP</sequence>
<accession>A0A7W8A8P4</accession>
<dbReference type="SMART" id="SM00422">
    <property type="entry name" value="HTH_MERR"/>
    <property type="match status" value="1"/>
</dbReference>
<dbReference type="InterPro" id="IPR010499">
    <property type="entry name" value="AraC_E-bd"/>
</dbReference>
<evidence type="ECO:0000256" key="1">
    <source>
        <dbReference type="ARBA" id="ARBA00023125"/>
    </source>
</evidence>
<dbReference type="Pfam" id="PF13411">
    <property type="entry name" value="MerR_1"/>
    <property type="match status" value="1"/>
</dbReference>
<dbReference type="EMBL" id="JACHIN010000011">
    <property type="protein sequence ID" value="MBB5081677.1"/>
    <property type="molecule type" value="Genomic_DNA"/>
</dbReference>
<dbReference type="SUPFAM" id="SSF55136">
    <property type="entry name" value="Probable bacterial effector-binding domain"/>
    <property type="match status" value="1"/>
</dbReference>
<name>A0A7W8A8P4_9ACTN</name>
<dbReference type="Gene3D" id="1.10.1660.10">
    <property type="match status" value="1"/>
</dbReference>